<evidence type="ECO:0000256" key="2">
    <source>
        <dbReference type="ARBA" id="ARBA00022448"/>
    </source>
</evidence>
<dbReference type="GO" id="GO:0030313">
    <property type="term" value="C:cell envelope"/>
    <property type="evidence" value="ECO:0007669"/>
    <property type="project" value="TreeGrafter"/>
</dbReference>
<evidence type="ECO:0000256" key="3">
    <source>
        <dbReference type="SAM" id="MobiDB-lite"/>
    </source>
</evidence>
<dbReference type="InterPro" id="IPR058649">
    <property type="entry name" value="CzcB_C"/>
</dbReference>
<dbReference type="NCBIfam" id="TIGR01730">
    <property type="entry name" value="RND_mfp"/>
    <property type="match status" value="1"/>
</dbReference>
<evidence type="ECO:0000256" key="1">
    <source>
        <dbReference type="ARBA" id="ARBA00009477"/>
    </source>
</evidence>
<dbReference type="EMBL" id="BAJS01000037">
    <property type="protein sequence ID" value="GAK38073.1"/>
    <property type="molecule type" value="Genomic_DNA"/>
</dbReference>
<dbReference type="GO" id="GO:0060003">
    <property type="term" value="P:copper ion export"/>
    <property type="evidence" value="ECO:0007669"/>
    <property type="project" value="TreeGrafter"/>
</dbReference>
<dbReference type="OrthoDB" id="9809068at2"/>
<name>A0A069D5E0_9BACE</name>
<feature type="domain" description="CzcB-like C-terminal circularly permuted SH3-like" evidence="5">
    <location>
        <begin position="307"/>
        <end position="368"/>
    </location>
</feature>
<dbReference type="InterPro" id="IPR051909">
    <property type="entry name" value="MFP_Cation_Efflux"/>
</dbReference>
<dbReference type="Gene3D" id="2.40.50.100">
    <property type="match status" value="1"/>
</dbReference>
<reference evidence="6 7" key="1">
    <citation type="journal article" date="2015" name="Microbes Environ.">
        <title>Distribution and evolution of nitrogen fixation genes in the phylum bacteroidetes.</title>
        <authorList>
            <person name="Inoue J."/>
            <person name="Oshima K."/>
            <person name="Suda W."/>
            <person name="Sakamoto M."/>
            <person name="Iino T."/>
            <person name="Noda S."/>
            <person name="Hongoh Y."/>
            <person name="Hattori M."/>
            <person name="Ohkuma M."/>
        </authorList>
    </citation>
    <scope>NUCLEOTIDE SEQUENCE [LARGE SCALE GENOMIC DNA]</scope>
    <source>
        <strain evidence="6 7">JCM 15093</strain>
    </source>
</reference>
<comment type="similarity">
    <text evidence="1">Belongs to the membrane fusion protein (MFP) (TC 8.A.1) family.</text>
</comment>
<dbReference type="GO" id="GO:0016020">
    <property type="term" value="C:membrane"/>
    <property type="evidence" value="ECO:0007669"/>
    <property type="project" value="InterPro"/>
</dbReference>
<sequence>MNKVIYTGGLLLCLLALGGCRSNSESDHRHEHETEGEHEHEGHGEEIIFHKEKAEAAGIEVSTVKSGTFYQVLQTSGEIMAAQGDEKTLVASVSGIVSFQTKIVEGMKVGAGSMLLRLSSNNIADGDPVQKAKVAYETSQKEFNRMQVLVKSKIVSEKEFNTARQNYETAKISYESLASGHSRYGQAIQAPISGYIKNILVKEGDYVSTGQPLMQISQNRRLFLKAEISEKDYAHLPHITTARFKTAYSPKIYSLNELNGKLLSFGKSTNGSSYFIPVTFEFDNRGDVVPGSYVEVYLQSSPIENTIAIPRSALTEEQGIYYVYLQLDEEGYAKQEVTLGTDNGEFVQITSGLKNGDRLVTKGAMHIKLASASNAIPAHSHEH</sequence>
<evidence type="ECO:0000313" key="6">
    <source>
        <dbReference type="EMBL" id="GAK38073.1"/>
    </source>
</evidence>
<feature type="region of interest" description="Disordered" evidence="3">
    <location>
        <begin position="24"/>
        <end position="43"/>
    </location>
</feature>
<proteinExistence type="inferred from homology"/>
<dbReference type="SUPFAM" id="SSF111369">
    <property type="entry name" value="HlyD-like secretion proteins"/>
    <property type="match status" value="1"/>
</dbReference>
<dbReference type="GO" id="GO:0022857">
    <property type="term" value="F:transmembrane transporter activity"/>
    <property type="evidence" value="ECO:0007669"/>
    <property type="project" value="InterPro"/>
</dbReference>
<dbReference type="Gene3D" id="2.40.420.20">
    <property type="match status" value="1"/>
</dbReference>
<dbReference type="STRING" id="1121097.GCA_000428125_01805"/>
<dbReference type="GO" id="GO:0015679">
    <property type="term" value="P:plasma membrane copper ion transport"/>
    <property type="evidence" value="ECO:0007669"/>
    <property type="project" value="TreeGrafter"/>
</dbReference>
<evidence type="ECO:0000313" key="7">
    <source>
        <dbReference type="Proteomes" id="UP000027601"/>
    </source>
</evidence>
<dbReference type="PANTHER" id="PTHR30097">
    <property type="entry name" value="CATION EFFLUX SYSTEM PROTEIN CUSB"/>
    <property type="match status" value="1"/>
</dbReference>
<accession>A0A069D5E0</accession>
<organism evidence="6 7">
    <name type="scientific">Bacteroides graminisolvens DSM 19988 = JCM 15093</name>
    <dbReference type="NCBI Taxonomy" id="1121097"/>
    <lineage>
        <taxon>Bacteria</taxon>
        <taxon>Pseudomonadati</taxon>
        <taxon>Bacteroidota</taxon>
        <taxon>Bacteroidia</taxon>
        <taxon>Bacteroidales</taxon>
        <taxon>Bacteroidaceae</taxon>
        <taxon>Bacteroides</taxon>
    </lineage>
</organism>
<comment type="caution">
    <text evidence="6">The sequence shown here is derived from an EMBL/GenBank/DDBJ whole genome shotgun (WGS) entry which is preliminary data.</text>
</comment>
<dbReference type="Pfam" id="PF25975">
    <property type="entry name" value="CzcB_C"/>
    <property type="match status" value="1"/>
</dbReference>
<keyword evidence="2" id="KW-0813">Transport</keyword>
<dbReference type="Gene3D" id="1.10.287.470">
    <property type="entry name" value="Helix hairpin bin"/>
    <property type="match status" value="1"/>
</dbReference>
<keyword evidence="7" id="KW-1185">Reference proteome</keyword>
<dbReference type="RefSeq" id="WP_024997605.1">
    <property type="nucleotide sequence ID" value="NZ_ATZI01000006.1"/>
</dbReference>
<dbReference type="InterPro" id="IPR058625">
    <property type="entry name" value="MdtA-like_BSH"/>
</dbReference>
<dbReference type="InterPro" id="IPR006143">
    <property type="entry name" value="RND_pump_MFP"/>
</dbReference>
<dbReference type="PANTHER" id="PTHR30097:SF4">
    <property type="entry name" value="SLR6042 PROTEIN"/>
    <property type="match status" value="1"/>
</dbReference>
<evidence type="ECO:0000259" key="4">
    <source>
        <dbReference type="Pfam" id="PF25917"/>
    </source>
</evidence>
<dbReference type="AlphaFoldDB" id="A0A069D5E0"/>
<feature type="domain" description="Multidrug resistance protein MdtA-like barrel-sandwich hybrid" evidence="4">
    <location>
        <begin position="91"/>
        <end position="214"/>
    </location>
</feature>
<dbReference type="Proteomes" id="UP000027601">
    <property type="component" value="Unassembled WGS sequence"/>
</dbReference>
<dbReference type="Pfam" id="PF25917">
    <property type="entry name" value="BSH_RND"/>
    <property type="match status" value="1"/>
</dbReference>
<protein>
    <submittedName>
        <fullName evidence="6">Cation efflux system protein</fullName>
    </submittedName>
</protein>
<dbReference type="eggNOG" id="COG0845">
    <property type="taxonomic scope" value="Bacteria"/>
</dbReference>
<dbReference type="PROSITE" id="PS51257">
    <property type="entry name" value="PROKAR_LIPOPROTEIN"/>
    <property type="match status" value="1"/>
</dbReference>
<evidence type="ECO:0000259" key="5">
    <source>
        <dbReference type="Pfam" id="PF25975"/>
    </source>
</evidence>
<gene>
    <name evidence="6" type="ORF">JCM15093_3369</name>
</gene>